<evidence type="ECO:0000256" key="3">
    <source>
        <dbReference type="ARBA" id="ARBA00022525"/>
    </source>
</evidence>
<evidence type="ECO:0000256" key="4">
    <source>
        <dbReference type="ARBA" id="ARBA00022656"/>
    </source>
</evidence>
<keyword evidence="7" id="KW-0472">Membrane</keyword>
<sequence length="742" mass="76405">MTEIYKAILQSSDLSGGVDNQTQYKHLTAEAGTTFLGWSISDPDSDAGGIKATASHRLIVAYDITLSVKLNALEFSGVSNTVYNEGKIASSTGTGVRFSGTGTHSVSNVLRGTLPTSAANLDSLQGGSISGVVGIALTPLGSTSNRLDLFNSGLIQASSGTIIIGGAGDDRVINAGLFLTSAADGSLLVDLKNGKNFYDGTAGTYLASPGTTLSVTIKGGSADDTFYGAASGETFIGGTGVNIINGGSSTSATQKDTVDYSWASAALNVSLERTFSQWTGVSTDLLVNIENLTGGAFDDTLTGDSYANVLKGGAGNDTLEGGYGDDVLDGGSDANEVNTARYTGSLATTVDLTTQGPQNTGYGSDTLINIRNVETGGGADKLSGDAKDNLFKSGAGNDRLEGRGGKDTLQGEAGADTLVGGAGDDTLDGGSGEDTAEFSGNRANYTWSKNYADGSYTIVDNTGQDGTDLLKDIRLLKFANGTVALSNAAPSAIFLSTSSISETAAPGKVADIYGSDADGDTLTYTLVDSAGGLFSIDGEKLILNGTLDYEMAKQHVITVKATDPYGGEFTKVITLSVRNVNESTPLVLSGTKNADTLSGESGNDRLSGLAGNDYLYGNNGNDTLVGGNGIDAMFGGAGKDVFVFDTKPNVKTNVEYLYDFNPADDTIHLKLSAFKGVGKKGGLSKSAFWAGDKVHDSNDHILYNKKTGALFFDPDGTGSKPALQIAVMPKNLKLTHKDFLIV</sequence>
<dbReference type="CDD" id="cd11304">
    <property type="entry name" value="Cadherin_repeat"/>
    <property type="match status" value="1"/>
</dbReference>
<evidence type="ECO:0000313" key="11">
    <source>
        <dbReference type="Proteomes" id="UP000572984"/>
    </source>
</evidence>
<evidence type="ECO:0000256" key="1">
    <source>
        <dbReference type="ARBA" id="ARBA00004370"/>
    </source>
</evidence>
<dbReference type="PANTHER" id="PTHR38340:SF1">
    <property type="entry name" value="S-LAYER PROTEIN"/>
    <property type="match status" value="1"/>
</dbReference>
<dbReference type="Gene3D" id="2.150.10.10">
    <property type="entry name" value="Serralysin-like metalloprotease, C-terminal"/>
    <property type="match status" value="3"/>
</dbReference>
<dbReference type="GO" id="GO:0005509">
    <property type="term" value="F:calcium ion binding"/>
    <property type="evidence" value="ECO:0007669"/>
    <property type="project" value="InterPro"/>
</dbReference>
<dbReference type="PRINTS" id="PR00313">
    <property type="entry name" value="CABNDNGRPT"/>
</dbReference>
<dbReference type="GO" id="GO:0007156">
    <property type="term" value="P:homophilic cell adhesion via plasma membrane adhesion molecules"/>
    <property type="evidence" value="ECO:0007669"/>
    <property type="project" value="InterPro"/>
</dbReference>
<dbReference type="InterPro" id="IPR050557">
    <property type="entry name" value="RTX_toxin/Mannuronan_C5-epim"/>
</dbReference>
<evidence type="ECO:0000256" key="2">
    <source>
        <dbReference type="ARBA" id="ARBA00004613"/>
    </source>
</evidence>
<dbReference type="PROSITE" id="PS00330">
    <property type="entry name" value="HEMOLYSIN_CALCIUM"/>
    <property type="match status" value="3"/>
</dbReference>
<dbReference type="InterPro" id="IPR015919">
    <property type="entry name" value="Cadherin-like_sf"/>
</dbReference>
<dbReference type="GO" id="GO:0090729">
    <property type="term" value="F:toxin activity"/>
    <property type="evidence" value="ECO:0007669"/>
    <property type="project" value="UniProtKB-KW"/>
</dbReference>
<dbReference type="InterPro" id="IPR011049">
    <property type="entry name" value="Serralysin-like_metalloprot_C"/>
</dbReference>
<dbReference type="InterPro" id="IPR003995">
    <property type="entry name" value="RTX_toxin_determinant-A"/>
</dbReference>
<keyword evidence="6" id="KW-0843">Virulence</keyword>
<dbReference type="InterPro" id="IPR002126">
    <property type="entry name" value="Cadherin-like_dom"/>
</dbReference>
<dbReference type="PANTHER" id="PTHR38340">
    <property type="entry name" value="S-LAYER PROTEIN"/>
    <property type="match status" value="1"/>
</dbReference>
<dbReference type="AlphaFoldDB" id="A0A838BJG2"/>
<keyword evidence="5" id="KW-0677">Repeat</keyword>
<protein>
    <recommendedName>
        <fullName evidence="9">Cadherin domain-containing protein</fullName>
    </recommendedName>
</protein>
<dbReference type="GO" id="GO:0005576">
    <property type="term" value="C:extracellular region"/>
    <property type="evidence" value="ECO:0007669"/>
    <property type="project" value="UniProtKB-SubCell"/>
</dbReference>
<evidence type="ECO:0000256" key="8">
    <source>
        <dbReference type="SAM" id="MobiDB-lite"/>
    </source>
</evidence>
<dbReference type="PROSITE" id="PS50268">
    <property type="entry name" value="CADHERIN_2"/>
    <property type="match status" value="1"/>
</dbReference>
<comment type="subcellular location">
    <subcellularLocation>
        <location evidence="1">Membrane</location>
    </subcellularLocation>
    <subcellularLocation>
        <location evidence="2">Secreted</location>
    </subcellularLocation>
</comment>
<name>A0A838BJG2_9HYPH</name>
<evidence type="ECO:0000259" key="9">
    <source>
        <dbReference type="PROSITE" id="PS50268"/>
    </source>
</evidence>
<evidence type="ECO:0000256" key="6">
    <source>
        <dbReference type="ARBA" id="ARBA00023026"/>
    </source>
</evidence>
<feature type="domain" description="Cadherin" evidence="9">
    <location>
        <begin position="499"/>
        <end position="587"/>
    </location>
</feature>
<evidence type="ECO:0000256" key="5">
    <source>
        <dbReference type="ARBA" id="ARBA00022737"/>
    </source>
</evidence>
<evidence type="ECO:0000256" key="7">
    <source>
        <dbReference type="ARBA" id="ARBA00023136"/>
    </source>
</evidence>
<gene>
    <name evidence="10" type="ORF">H0S73_03730</name>
</gene>
<dbReference type="SMART" id="SM00112">
    <property type="entry name" value="CA"/>
    <property type="match status" value="1"/>
</dbReference>
<dbReference type="EMBL" id="JACDXJ010000001">
    <property type="protein sequence ID" value="MBA1155239.1"/>
    <property type="molecule type" value="Genomic_DNA"/>
</dbReference>
<dbReference type="SUPFAM" id="SSF49313">
    <property type="entry name" value="Cadherin-like"/>
    <property type="match status" value="1"/>
</dbReference>
<feature type="region of interest" description="Disordered" evidence="8">
    <location>
        <begin position="393"/>
        <end position="437"/>
    </location>
</feature>
<keyword evidence="11" id="KW-1185">Reference proteome</keyword>
<dbReference type="PRINTS" id="PR01488">
    <property type="entry name" value="RTXTOXINA"/>
</dbReference>
<dbReference type="InterPro" id="IPR018511">
    <property type="entry name" value="Hemolysin-typ_Ca-bd_CS"/>
</dbReference>
<dbReference type="GO" id="GO:0016020">
    <property type="term" value="C:membrane"/>
    <property type="evidence" value="ECO:0007669"/>
    <property type="project" value="UniProtKB-SubCell"/>
</dbReference>
<dbReference type="Pfam" id="PF00353">
    <property type="entry name" value="HemolysinCabind"/>
    <property type="match status" value="4"/>
</dbReference>
<accession>A0A838BJG2</accession>
<comment type="caution">
    <text evidence="10">The sequence shown here is derived from an EMBL/GenBank/DDBJ whole genome shotgun (WGS) entry which is preliminary data.</text>
</comment>
<organism evidence="10 11">
    <name type="scientific">Microvirga mediterraneensis</name>
    <dbReference type="NCBI Taxonomy" id="2754695"/>
    <lineage>
        <taxon>Bacteria</taxon>
        <taxon>Pseudomonadati</taxon>
        <taxon>Pseudomonadota</taxon>
        <taxon>Alphaproteobacteria</taxon>
        <taxon>Hyphomicrobiales</taxon>
        <taxon>Methylobacteriaceae</taxon>
        <taxon>Microvirga</taxon>
    </lineage>
</organism>
<dbReference type="InterPro" id="IPR001343">
    <property type="entry name" value="Hemolysn_Ca-bd"/>
</dbReference>
<proteinExistence type="predicted"/>
<reference evidence="10 11" key="1">
    <citation type="submission" date="2020-07" db="EMBL/GenBank/DDBJ databases">
        <title>Draft genome and description of Microvirga mediterraneensis Marseille-Q2068 sp. nov.</title>
        <authorList>
            <person name="Boxberger M."/>
        </authorList>
    </citation>
    <scope>NUCLEOTIDE SEQUENCE [LARGE SCALE GENOMIC DNA]</scope>
    <source>
        <strain evidence="10 11">Marseille-Q2068</strain>
    </source>
</reference>
<dbReference type="SUPFAM" id="SSF51120">
    <property type="entry name" value="beta-Roll"/>
    <property type="match status" value="4"/>
</dbReference>
<keyword evidence="4" id="KW-0800">Toxin</keyword>
<dbReference type="RefSeq" id="WP_181050895.1">
    <property type="nucleotide sequence ID" value="NZ_JACDXJ010000001.1"/>
</dbReference>
<dbReference type="Proteomes" id="UP000572984">
    <property type="component" value="Unassembled WGS sequence"/>
</dbReference>
<keyword evidence="3" id="KW-0964">Secreted</keyword>
<evidence type="ECO:0000313" key="10">
    <source>
        <dbReference type="EMBL" id="MBA1155239.1"/>
    </source>
</evidence>